<dbReference type="KEGG" id="pto:PTO1136"/>
<dbReference type="InParanoid" id="Q6KZY1"/>
<keyword evidence="1" id="KW-0812">Transmembrane</keyword>
<dbReference type="GeneID" id="2845091"/>
<feature type="transmembrane region" description="Helical" evidence="1">
    <location>
        <begin position="53"/>
        <end position="80"/>
    </location>
</feature>
<sequence length="116" mass="12663">MNKALNMFYASMVLYLFGSVPFVLYAVVIKPLSVSYHENTYSMISPAFGNFGVYISSLEIIELVLITISLALFIVSIFLARASGKKLSKLTLMFPVILYLFAYIATAMAGVVGAAT</sequence>
<feature type="transmembrane region" description="Helical" evidence="1">
    <location>
        <begin position="92"/>
        <end position="115"/>
    </location>
</feature>
<name>Q6KZY1_PICTO</name>
<gene>
    <name evidence="2" type="ordered locus">PTO1136</name>
</gene>
<accession>Q6KZY1</accession>
<organism evidence="2 3">
    <name type="scientific">Picrophilus torridus (strain ATCC 700027 / DSM 9790 / JCM 10055 / NBRC 100828 / KAW 2/3)</name>
    <dbReference type="NCBI Taxonomy" id="1122961"/>
    <lineage>
        <taxon>Archaea</taxon>
        <taxon>Methanobacteriati</taxon>
        <taxon>Thermoplasmatota</taxon>
        <taxon>Thermoplasmata</taxon>
        <taxon>Thermoplasmatales</taxon>
        <taxon>Picrophilaceae</taxon>
        <taxon>Picrophilus</taxon>
    </lineage>
</organism>
<keyword evidence="1" id="KW-0472">Membrane</keyword>
<dbReference type="STRING" id="263820.PTO1136"/>
<dbReference type="PaxDb" id="263820-PTO1136"/>
<dbReference type="EMBL" id="AE017261">
    <property type="protein sequence ID" value="AAT43721.1"/>
    <property type="molecule type" value="Genomic_DNA"/>
</dbReference>
<evidence type="ECO:0000313" key="2">
    <source>
        <dbReference type="EMBL" id="AAT43721.1"/>
    </source>
</evidence>
<protein>
    <submittedName>
        <fullName evidence="2">Uncharacterized protein</fullName>
    </submittedName>
</protein>
<proteinExistence type="predicted"/>
<evidence type="ECO:0000256" key="1">
    <source>
        <dbReference type="SAM" id="Phobius"/>
    </source>
</evidence>
<dbReference type="Proteomes" id="UP000000438">
    <property type="component" value="Chromosome"/>
</dbReference>
<dbReference type="AlphaFoldDB" id="Q6KZY1"/>
<evidence type="ECO:0000313" key="3">
    <source>
        <dbReference type="Proteomes" id="UP000000438"/>
    </source>
</evidence>
<dbReference type="RefSeq" id="WP_011177937.1">
    <property type="nucleotide sequence ID" value="NC_005877.1"/>
</dbReference>
<reference evidence="2 3" key="1">
    <citation type="journal article" date="2004" name="Proc. Natl. Acad. Sci. U.S.A.">
        <title>Genome sequence of Picrophilus torridus and its implications for life around pH 0.</title>
        <authorList>
            <person name="Futterer O."/>
            <person name="Angelov A."/>
            <person name="Liesegang H."/>
            <person name="Gottschalk G."/>
            <person name="Schleper C."/>
            <person name="Schepers B."/>
            <person name="Dock C."/>
            <person name="Antranikian G."/>
            <person name="Liebl W."/>
        </authorList>
    </citation>
    <scope>NUCLEOTIDE SEQUENCE [LARGE SCALE GENOMIC DNA]</scope>
    <source>
        <strain evidence="3">ATCC 700027 / DSM 9790 / JCM 10055 / NBRC 100828</strain>
    </source>
</reference>
<dbReference type="OrthoDB" id="56178at2157"/>
<feature type="transmembrane region" description="Helical" evidence="1">
    <location>
        <begin position="12"/>
        <end position="33"/>
    </location>
</feature>
<keyword evidence="1" id="KW-1133">Transmembrane helix</keyword>
<dbReference type="eggNOG" id="arCOG05384">
    <property type="taxonomic scope" value="Archaea"/>
</dbReference>
<dbReference type="HOGENOM" id="CLU_2140103_0_0_2"/>